<comment type="catalytic activity">
    <reaction evidence="9">
        <text>[(1-&gt;4)-alpha-D-galacturonosyl methyl ester](n) + n H2O = [(1-&gt;4)-alpha-D-galacturonosyl](n) + n methanol + n H(+)</text>
        <dbReference type="Rhea" id="RHEA:22380"/>
        <dbReference type="Rhea" id="RHEA-COMP:14570"/>
        <dbReference type="Rhea" id="RHEA-COMP:14573"/>
        <dbReference type="ChEBI" id="CHEBI:15377"/>
        <dbReference type="ChEBI" id="CHEBI:15378"/>
        <dbReference type="ChEBI" id="CHEBI:17790"/>
        <dbReference type="ChEBI" id="CHEBI:140522"/>
        <dbReference type="ChEBI" id="CHEBI:140523"/>
        <dbReference type="EC" id="3.1.1.11"/>
    </reaction>
</comment>
<proteinExistence type="inferred from homology"/>
<dbReference type="GO" id="GO:0045490">
    <property type="term" value="P:pectin catabolic process"/>
    <property type="evidence" value="ECO:0007669"/>
    <property type="project" value="UniProtKB-UniPathway"/>
</dbReference>
<keyword evidence="8" id="KW-0063">Aspartyl esterase</keyword>
<feature type="compositionally biased region" description="Basic and acidic residues" evidence="11">
    <location>
        <begin position="373"/>
        <end position="383"/>
    </location>
</feature>
<dbReference type="InterPro" id="IPR011050">
    <property type="entry name" value="Pectin_lyase_fold/virulence"/>
</dbReference>
<dbReference type="UniPathway" id="UPA00545">
    <property type="reaction ID" value="UER00823"/>
</dbReference>
<dbReference type="Gene3D" id="2.160.20.10">
    <property type="entry name" value="Single-stranded right-handed beta-helix, Pectin lyase-like"/>
    <property type="match status" value="1"/>
</dbReference>
<evidence type="ECO:0000256" key="12">
    <source>
        <dbReference type="SAM" id="SignalP"/>
    </source>
</evidence>
<dbReference type="InterPro" id="IPR000070">
    <property type="entry name" value="Pectinesterase_cat"/>
</dbReference>
<evidence type="ECO:0000256" key="7">
    <source>
        <dbReference type="ARBA" id="ARBA00022801"/>
    </source>
</evidence>
<sequence>MRYSFAFTGLVTVAFSSGAFAQTTEPVETIIDPVPTSEPAVVPPTTTVIPTDTVAPKPVPTDNAGCQAVCNADYEQCIAHGGTEECHTILHGCLERCPVDPPLDPCLADCNAKHDACNSAPGANHASCASDYANCLGYNPYAGTGFVEPTACSKSMTTVPGPKKTESPEVCCVTCTTTYKACCDAAGDVIDHCKIEYTTCLGYNPFDIIPWVEPTVCKHNEPKPPKPTGTPEECCLQCTTVYDSCCAANGAIIENCKAEYTICLGYNPWDIVPWVKPSVCKHGDKPYPPKGGDHKGKDGKIIVGPPTKQPSGTPEECCVTCTTTYKACCDAAGDVIDHCKIEYTTCLGYNPWDIVPWVEPTVCKHGDTTGTKKGGDHKDKDGKIIVGPPTSQTGTKTNTNTGKKGTPEDCCIECTTIYKKCCDEAGDVIDHCKIAYTTCLGYNPFDITPWVEPTVCKHPDDDVVIVNGGENLRPALALLALGAIALLLAKMKFLATLSFVTAAFAASRTTAPSGCLVVRKSPSSGQYGTIQAAVNALSTSASGSQCIFIDQGTYSEQVLVPKRSAQLTIYGYTSDTSSYTGNKVTITAKKSQADGLNNDESATLRVKSPNFKLYNVNVANTYGKGSQAVALSAYADSGYYGCALTGYQDTLLSNEGYQLYSKCLIQGATDFIFGQKASSWFEKCDLRVVSASIGYITANGRDSSSGLSYYVFNNCNIAAASGNSVTNGAYYLGRPWREYARVVFQKTSMTSVINSAGWRIWNSGDERTSNVLFGEYSNTGAGASGTRASFYTKLSSPVSISTILTGSYASKGYYDASYM</sequence>
<dbReference type="InterPro" id="IPR033131">
    <property type="entry name" value="Pectinesterase_Asp_AS"/>
</dbReference>
<evidence type="ECO:0000256" key="3">
    <source>
        <dbReference type="ARBA" id="ARBA00008891"/>
    </source>
</evidence>
<keyword evidence="6 12" id="KW-0732">Signal</keyword>
<dbReference type="SUPFAM" id="SSF51126">
    <property type="entry name" value="Pectin lyase-like"/>
    <property type="match status" value="1"/>
</dbReference>
<evidence type="ECO:0000256" key="10">
    <source>
        <dbReference type="PROSITE-ProRule" id="PRU10040"/>
    </source>
</evidence>
<evidence type="ECO:0000256" key="9">
    <source>
        <dbReference type="ARBA" id="ARBA00047928"/>
    </source>
</evidence>
<protein>
    <recommendedName>
        <fullName evidence="4">pectinesterase</fullName>
        <ecNumber evidence="4">3.1.1.11</ecNumber>
    </recommendedName>
</protein>
<name>A0A428UKL6_9HYPO</name>
<reference evidence="14 15" key="1">
    <citation type="submission" date="2017-06" db="EMBL/GenBank/DDBJ databases">
        <title>Comparative genomic analysis of Ambrosia Fusariam Clade fungi.</title>
        <authorList>
            <person name="Stajich J.E."/>
            <person name="Carrillo J."/>
            <person name="Kijimoto T."/>
            <person name="Eskalen A."/>
            <person name="O'Donnell K."/>
            <person name="Kasson M."/>
        </authorList>
    </citation>
    <scope>NUCLEOTIDE SEQUENCE [LARGE SCALE GENOMIC DNA]</scope>
    <source>
        <strain evidence="14 15">NRRL62579</strain>
    </source>
</reference>
<dbReference type="PANTHER" id="PTHR31321">
    <property type="entry name" value="ACYL-COA THIOESTER HYDROLASE YBHC-RELATED"/>
    <property type="match status" value="1"/>
</dbReference>
<comment type="similarity">
    <text evidence="3">Belongs to the pectinesterase family.</text>
</comment>
<dbReference type="FunFam" id="2.160.20.10:FF:000014">
    <property type="entry name" value="Pectinesterase"/>
    <property type="match status" value="1"/>
</dbReference>
<evidence type="ECO:0000313" key="14">
    <source>
        <dbReference type="EMBL" id="RSM14847.1"/>
    </source>
</evidence>
<dbReference type="GO" id="GO:0030599">
    <property type="term" value="F:pectinesterase activity"/>
    <property type="evidence" value="ECO:0007669"/>
    <property type="project" value="UniProtKB-EC"/>
</dbReference>
<keyword evidence="7" id="KW-0378">Hydrolase</keyword>
<dbReference type="EC" id="3.1.1.11" evidence="4"/>
<dbReference type="AlphaFoldDB" id="A0A428UKL6"/>
<evidence type="ECO:0000256" key="11">
    <source>
        <dbReference type="SAM" id="MobiDB-lite"/>
    </source>
</evidence>
<keyword evidence="5" id="KW-0964">Secreted</keyword>
<evidence type="ECO:0000313" key="15">
    <source>
        <dbReference type="Proteomes" id="UP000287144"/>
    </source>
</evidence>
<dbReference type="Proteomes" id="UP000287144">
    <property type="component" value="Unassembled WGS sequence"/>
</dbReference>
<dbReference type="PANTHER" id="PTHR31321:SF127">
    <property type="entry name" value="PECTINESTERASE"/>
    <property type="match status" value="1"/>
</dbReference>
<evidence type="ECO:0000256" key="1">
    <source>
        <dbReference type="ARBA" id="ARBA00004613"/>
    </source>
</evidence>
<evidence type="ECO:0000256" key="5">
    <source>
        <dbReference type="ARBA" id="ARBA00022525"/>
    </source>
</evidence>
<keyword evidence="15" id="KW-1185">Reference proteome</keyword>
<dbReference type="STRING" id="1325735.A0A428UKL6"/>
<feature type="chain" id="PRO_5019398451" description="pectinesterase" evidence="12">
    <location>
        <begin position="22"/>
        <end position="819"/>
    </location>
</feature>
<dbReference type="Pfam" id="PF01095">
    <property type="entry name" value="Pectinesterase"/>
    <property type="match status" value="1"/>
</dbReference>
<dbReference type="PROSITE" id="PS00503">
    <property type="entry name" value="PECTINESTERASE_2"/>
    <property type="match status" value="1"/>
</dbReference>
<evidence type="ECO:0000256" key="8">
    <source>
        <dbReference type="ARBA" id="ARBA00023085"/>
    </source>
</evidence>
<accession>A0A428UKL6</accession>
<evidence type="ECO:0000256" key="4">
    <source>
        <dbReference type="ARBA" id="ARBA00013229"/>
    </source>
</evidence>
<dbReference type="GO" id="GO:0005576">
    <property type="term" value="C:extracellular region"/>
    <property type="evidence" value="ECO:0007669"/>
    <property type="project" value="UniProtKB-SubCell"/>
</dbReference>
<feature type="domain" description="Pectinesterase catalytic" evidence="13">
    <location>
        <begin position="522"/>
        <end position="785"/>
    </location>
</feature>
<evidence type="ECO:0000259" key="13">
    <source>
        <dbReference type="Pfam" id="PF01095"/>
    </source>
</evidence>
<dbReference type="InterPro" id="IPR012334">
    <property type="entry name" value="Pectin_lyas_fold"/>
</dbReference>
<evidence type="ECO:0000256" key="6">
    <source>
        <dbReference type="ARBA" id="ARBA00022729"/>
    </source>
</evidence>
<comment type="pathway">
    <text evidence="2">Glycan metabolism; pectin degradation; 2-dehydro-3-deoxy-D-gluconate from pectin: step 1/5.</text>
</comment>
<feature type="active site" evidence="10">
    <location>
        <position position="670"/>
    </location>
</feature>
<dbReference type="GO" id="GO:0042545">
    <property type="term" value="P:cell wall modification"/>
    <property type="evidence" value="ECO:0007669"/>
    <property type="project" value="InterPro"/>
</dbReference>
<evidence type="ECO:0000256" key="2">
    <source>
        <dbReference type="ARBA" id="ARBA00005184"/>
    </source>
</evidence>
<dbReference type="SMR" id="A0A428UKL6"/>
<feature type="compositionally biased region" description="Low complexity" evidence="11">
    <location>
        <begin position="393"/>
        <end position="402"/>
    </location>
</feature>
<feature type="region of interest" description="Disordered" evidence="11">
    <location>
        <begin position="370"/>
        <end position="402"/>
    </location>
</feature>
<organism evidence="14 15">
    <name type="scientific">Fusarium oligoseptatum</name>
    <dbReference type="NCBI Taxonomy" id="2604345"/>
    <lineage>
        <taxon>Eukaryota</taxon>
        <taxon>Fungi</taxon>
        <taxon>Dikarya</taxon>
        <taxon>Ascomycota</taxon>
        <taxon>Pezizomycotina</taxon>
        <taxon>Sordariomycetes</taxon>
        <taxon>Hypocreomycetidae</taxon>
        <taxon>Hypocreales</taxon>
        <taxon>Nectriaceae</taxon>
        <taxon>Fusarium</taxon>
        <taxon>Fusarium solani species complex</taxon>
    </lineage>
</organism>
<feature type="signal peptide" evidence="12">
    <location>
        <begin position="1"/>
        <end position="21"/>
    </location>
</feature>
<comment type="caution">
    <text evidence="14">The sequence shown here is derived from an EMBL/GenBank/DDBJ whole genome shotgun (WGS) entry which is preliminary data.</text>
</comment>
<comment type="subcellular location">
    <subcellularLocation>
        <location evidence="1">Secreted</location>
    </subcellularLocation>
</comment>
<gene>
    <name evidence="14" type="ORF">CEP52_001089</name>
</gene>
<dbReference type="EMBL" id="NKCK01000005">
    <property type="protein sequence ID" value="RSM14847.1"/>
    <property type="molecule type" value="Genomic_DNA"/>
</dbReference>